<keyword evidence="12" id="KW-1185">Reference proteome</keyword>
<dbReference type="GO" id="GO:0005829">
    <property type="term" value="C:cytosol"/>
    <property type="evidence" value="ECO:0007669"/>
    <property type="project" value="TreeGrafter"/>
</dbReference>
<keyword evidence="4 5" id="KW-0520">NAD</keyword>
<evidence type="ECO:0000256" key="3">
    <source>
        <dbReference type="ARBA" id="ARBA00022801"/>
    </source>
</evidence>
<feature type="binding site" evidence="5 6">
    <location>
        <position position="240"/>
    </location>
    <ligand>
        <name>substrate</name>
    </ligand>
</feature>
<comment type="caution">
    <text evidence="11">The sequence shown here is derived from an EMBL/GenBank/DDBJ whole genome shotgun (WGS) entry which is preliminary data.</text>
</comment>
<reference evidence="11 12" key="1">
    <citation type="submission" date="2019-03" db="EMBL/GenBank/DDBJ databases">
        <title>Draft genome sequences of novel Actinobacteria.</title>
        <authorList>
            <person name="Sahin N."/>
            <person name="Ay H."/>
            <person name="Saygin H."/>
        </authorList>
    </citation>
    <scope>NUCLEOTIDE SEQUENCE [LARGE SCALE GENOMIC DNA]</scope>
    <source>
        <strain evidence="11 12">5K138</strain>
    </source>
</reference>
<dbReference type="PANTHER" id="PTHR23420">
    <property type="entry name" value="ADENOSYLHOMOCYSTEINASE"/>
    <property type="match status" value="1"/>
</dbReference>
<dbReference type="RefSeq" id="WP_131891806.1">
    <property type="nucleotide sequence ID" value="NZ_SMKZ01000004.1"/>
</dbReference>
<dbReference type="PIRSF" id="PIRSF001109">
    <property type="entry name" value="Ad_hcy_hydrolase"/>
    <property type="match status" value="1"/>
</dbReference>
<comment type="function">
    <text evidence="5">May play a key role in the regulation of the intracellular concentration of adenosylhomocysteine.</text>
</comment>
<dbReference type="InterPro" id="IPR015878">
    <property type="entry name" value="Ado_hCys_hydrolase_NAD-bd"/>
</dbReference>
<feature type="binding site" evidence="5 7">
    <location>
        <begin position="211"/>
        <end position="213"/>
    </location>
    <ligand>
        <name>NAD(+)</name>
        <dbReference type="ChEBI" id="CHEBI:57540"/>
    </ligand>
</feature>
<dbReference type="Pfam" id="PF05221">
    <property type="entry name" value="AdoHcyase"/>
    <property type="match status" value="1"/>
</dbReference>
<dbReference type="UniPathway" id="UPA00314">
    <property type="reaction ID" value="UER00076"/>
</dbReference>
<dbReference type="GO" id="GO:0004013">
    <property type="term" value="F:adenosylhomocysteinase activity"/>
    <property type="evidence" value="ECO:0007669"/>
    <property type="project" value="UniProtKB-UniRule"/>
</dbReference>
<feature type="binding site" evidence="5">
    <location>
        <position position="245"/>
    </location>
    <ligand>
        <name>NAD(+)</name>
        <dbReference type="ChEBI" id="CHEBI:57540"/>
    </ligand>
</feature>
<comment type="catalytic activity">
    <reaction evidence="5 8">
        <text>S-adenosyl-L-homocysteine + H2O = L-homocysteine + adenosine</text>
        <dbReference type="Rhea" id="RHEA:21708"/>
        <dbReference type="ChEBI" id="CHEBI:15377"/>
        <dbReference type="ChEBI" id="CHEBI:16335"/>
        <dbReference type="ChEBI" id="CHEBI:57856"/>
        <dbReference type="ChEBI" id="CHEBI:58199"/>
        <dbReference type="EC" id="3.13.2.1"/>
    </reaction>
</comment>
<evidence type="ECO:0000313" key="11">
    <source>
        <dbReference type="EMBL" id="TDE14008.1"/>
    </source>
</evidence>
<dbReference type="AlphaFoldDB" id="A0A4V6PFS0"/>
<evidence type="ECO:0000256" key="4">
    <source>
        <dbReference type="ARBA" id="ARBA00023027"/>
    </source>
</evidence>
<sequence>MTTNYFQTVNGIDFAVADLGLAEFGRHEIRLAEHEMPGLMALRREYAESKPLLGARVSGSLHMTVQTAVLIETLVVLGAEVRWASCNIFSTQDHAAAAVVVGPTGTPAAPAGVPVFAWKGETLEEYWHCTERMLTWPELEGPNMILDDGGDATLLVHKGAEYEKAGAVPSASDTDSAEWAVVLDLLRTSVAADPSKWTMVAAGIRGVTEETTTGVHRLYQLAEAGELLFPAINVNDAVTKSKFDNKYGCRHSLIDGINRATDVLIGGKTVVVCGYGDVGKGSAESLRGQGARVIVTEIDPICALQAAMDGYEVTTLDDAVDRADIIITTTGNKDVITIGHMTRMKHQAIVGNIGHFDNEIQMAELGRYPGVDRTTIKPQVDEWTFPDGHSIIVLSEGRLLNLGNATGHPSFVMSNSFSDQTIAQVELFTKPEQYGRQVYVLPKHLDEKVARIHLEALGGKLTEMTKDQADYLGVPVEGPYKSDHYRY</sequence>
<proteinExistence type="inferred from homology"/>
<feature type="binding site" evidence="5 7">
    <location>
        <position position="401"/>
    </location>
    <ligand>
        <name>NAD(+)</name>
        <dbReference type="ChEBI" id="CHEBI:57540"/>
    </ligand>
</feature>
<comment type="pathway">
    <text evidence="5 8">Amino-acid biosynthesis; L-homocysteine biosynthesis; L-homocysteine from S-adenosyl-L-homocysteine: step 1/1.</text>
</comment>
<gene>
    <name evidence="5" type="primary">ahcY</name>
    <name evidence="11" type="ORF">E1269_04460</name>
</gene>
<dbReference type="CDD" id="cd00401">
    <property type="entry name" value="SAHH"/>
    <property type="match status" value="1"/>
</dbReference>
<comment type="similarity">
    <text evidence="1 5 9">Belongs to the adenosylhomocysteinase family.</text>
</comment>
<dbReference type="NCBIfam" id="NF004005">
    <property type="entry name" value="PRK05476.2-3"/>
    <property type="match status" value="1"/>
</dbReference>
<dbReference type="GO" id="GO:0006730">
    <property type="term" value="P:one-carbon metabolic process"/>
    <property type="evidence" value="ECO:0007669"/>
    <property type="project" value="UniProtKB-UniRule"/>
</dbReference>
<dbReference type="FunFam" id="3.40.50.720:FF:000004">
    <property type="entry name" value="Adenosylhomocysteinase"/>
    <property type="match status" value="1"/>
</dbReference>
<feature type="binding site" evidence="5">
    <location>
        <begin position="274"/>
        <end position="279"/>
    </location>
    <ligand>
        <name>NAD(+)</name>
        <dbReference type="ChEBI" id="CHEBI:57540"/>
    </ligand>
</feature>
<evidence type="ECO:0000313" key="12">
    <source>
        <dbReference type="Proteomes" id="UP000294739"/>
    </source>
</evidence>
<dbReference type="InterPro" id="IPR042172">
    <property type="entry name" value="Adenosylhomocyst_ase-like_sf"/>
</dbReference>
<evidence type="ECO:0000256" key="7">
    <source>
        <dbReference type="PIRSR" id="PIRSR001109-2"/>
    </source>
</evidence>
<dbReference type="SMART" id="SM00996">
    <property type="entry name" value="AdoHcyase"/>
    <property type="match status" value="1"/>
</dbReference>
<dbReference type="PANTHER" id="PTHR23420:SF0">
    <property type="entry name" value="ADENOSYLHOMOCYSTEINASE"/>
    <property type="match status" value="1"/>
</dbReference>
<dbReference type="NCBIfam" id="TIGR00936">
    <property type="entry name" value="ahcY"/>
    <property type="match status" value="1"/>
</dbReference>
<organism evidence="11 12">
    <name type="scientific">Jiangella asiatica</name>
    <dbReference type="NCBI Taxonomy" id="2530372"/>
    <lineage>
        <taxon>Bacteria</taxon>
        <taxon>Bacillati</taxon>
        <taxon>Actinomycetota</taxon>
        <taxon>Actinomycetes</taxon>
        <taxon>Jiangellales</taxon>
        <taxon>Jiangellaceae</taxon>
        <taxon>Jiangella</taxon>
    </lineage>
</organism>
<feature type="binding site" evidence="7">
    <location>
        <position position="408"/>
    </location>
    <ligand>
        <name>NAD(+)</name>
        <dbReference type="ChEBI" id="CHEBI:57540"/>
    </ligand>
</feature>
<keyword evidence="3 5" id="KW-0378">Hydrolase</keyword>
<evidence type="ECO:0000256" key="1">
    <source>
        <dbReference type="ARBA" id="ARBA00007122"/>
    </source>
</evidence>
<feature type="binding site" evidence="7">
    <location>
        <begin position="276"/>
        <end position="281"/>
    </location>
    <ligand>
        <name>NAD(+)</name>
        <dbReference type="ChEBI" id="CHEBI:57540"/>
    </ligand>
</feature>
<feature type="binding site" evidence="5 6">
    <location>
        <position position="148"/>
    </location>
    <ligand>
        <name>substrate</name>
    </ligand>
</feature>
<dbReference type="PROSITE" id="PS00738">
    <property type="entry name" value="ADOHCYASE_1"/>
    <property type="match status" value="1"/>
</dbReference>
<dbReference type="InParanoid" id="A0A4V6PFS0"/>
<dbReference type="EC" id="3.13.2.1" evidence="5"/>
<dbReference type="SUPFAM" id="SSF51735">
    <property type="entry name" value="NAD(P)-binding Rossmann-fold domains"/>
    <property type="match status" value="1"/>
</dbReference>
<dbReference type="Proteomes" id="UP000294739">
    <property type="component" value="Unassembled WGS sequence"/>
</dbReference>
<dbReference type="Gene3D" id="3.40.50.1480">
    <property type="entry name" value="Adenosylhomocysteinase-like"/>
    <property type="match status" value="1"/>
</dbReference>
<dbReference type="InterPro" id="IPR000043">
    <property type="entry name" value="Adenosylhomocysteinase-like"/>
</dbReference>
<feature type="binding site" evidence="5 6">
    <location>
        <position position="210"/>
    </location>
    <ligand>
        <name>substrate</name>
    </ligand>
</feature>
<feature type="binding site" evidence="5">
    <location>
        <position position="332"/>
    </location>
    <ligand>
        <name>NAD(+)</name>
        <dbReference type="ChEBI" id="CHEBI:57540"/>
    </ligand>
</feature>
<dbReference type="PROSITE" id="PS00739">
    <property type="entry name" value="ADOHCYASE_2"/>
    <property type="match status" value="1"/>
</dbReference>
<dbReference type="EMBL" id="SMKZ01000004">
    <property type="protein sequence ID" value="TDE14008.1"/>
    <property type="molecule type" value="Genomic_DNA"/>
</dbReference>
<dbReference type="SUPFAM" id="SSF52283">
    <property type="entry name" value="Formate/glycerate dehydrogenase catalytic domain-like"/>
    <property type="match status" value="1"/>
</dbReference>
<dbReference type="SMART" id="SM00997">
    <property type="entry name" value="AdoHcyase_NAD"/>
    <property type="match status" value="1"/>
</dbReference>
<dbReference type="InterPro" id="IPR036291">
    <property type="entry name" value="NAD(P)-bd_dom_sf"/>
</dbReference>
<name>A0A4V6PFS0_9ACTN</name>
<keyword evidence="5" id="KW-0963">Cytoplasm</keyword>
<dbReference type="FunCoup" id="A0A4V6PFS0">
    <property type="interactions" value="354"/>
</dbReference>
<dbReference type="Gene3D" id="3.40.50.720">
    <property type="entry name" value="NAD(P)-binding Rossmann-like Domain"/>
    <property type="match status" value="1"/>
</dbReference>
<dbReference type="GO" id="GO:0033353">
    <property type="term" value="P:S-adenosylmethionine cycle"/>
    <property type="evidence" value="ECO:0007669"/>
    <property type="project" value="TreeGrafter"/>
</dbReference>
<dbReference type="GO" id="GO:0071269">
    <property type="term" value="P:L-homocysteine biosynthetic process"/>
    <property type="evidence" value="ECO:0007669"/>
    <property type="project" value="UniProtKB-UniRule"/>
</dbReference>
<feature type="binding site" evidence="5 7">
    <location>
        <position position="297"/>
    </location>
    <ligand>
        <name>NAD(+)</name>
        <dbReference type="ChEBI" id="CHEBI:57540"/>
    </ligand>
</feature>
<comment type="subcellular location">
    <subcellularLocation>
        <location evidence="5">Cytoplasm</location>
    </subcellularLocation>
</comment>
<accession>A0A4V6PFS0</accession>
<dbReference type="Pfam" id="PF00670">
    <property type="entry name" value="AdoHcyase_NAD"/>
    <property type="match status" value="1"/>
</dbReference>
<comment type="cofactor">
    <cofactor evidence="5 7 8">
        <name>NAD(+)</name>
        <dbReference type="ChEBI" id="CHEBI:57540"/>
    </cofactor>
    <text evidence="5 7 8">Binds 1 NAD(+) per subunit.</text>
</comment>
<evidence type="ECO:0000256" key="8">
    <source>
        <dbReference type="RuleBase" id="RU000548"/>
    </source>
</evidence>
<feature type="binding site" evidence="5 6">
    <location>
        <position position="64"/>
    </location>
    <ligand>
        <name>substrate</name>
    </ligand>
</feature>
<dbReference type="OrthoDB" id="9802717at2"/>
<dbReference type="InterPro" id="IPR020082">
    <property type="entry name" value="S-Ado-L-homoCys_hydrolase_CS"/>
</dbReference>
<protein>
    <recommendedName>
        <fullName evidence="5">Adenosylhomocysteinase</fullName>
        <ecNumber evidence="5">3.13.2.1</ecNumber>
    </recommendedName>
    <alternativeName>
        <fullName evidence="5">S-adenosyl-L-homocysteine hydrolase</fullName>
        <shortName evidence="5">AdoHcyase</shortName>
    </alternativeName>
</protein>
<feature type="binding site" evidence="5 7">
    <location>
        <begin position="353"/>
        <end position="355"/>
    </location>
    <ligand>
        <name>NAD(+)</name>
        <dbReference type="ChEBI" id="CHEBI:57540"/>
    </ligand>
</feature>
<evidence type="ECO:0000256" key="2">
    <source>
        <dbReference type="ARBA" id="ARBA00022563"/>
    </source>
</evidence>
<feature type="domain" description="S-adenosyl-L-homocysteine hydrolase NAD binding" evidence="10">
    <location>
        <begin position="245"/>
        <end position="407"/>
    </location>
</feature>
<dbReference type="HAMAP" id="MF_00563">
    <property type="entry name" value="AdoHcyase"/>
    <property type="match status" value="1"/>
</dbReference>
<keyword evidence="2 5" id="KW-0554">One-carbon metabolism</keyword>
<evidence type="ECO:0000259" key="10">
    <source>
        <dbReference type="SMART" id="SM00997"/>
    </source>
</evidence>
<evidence type="ECO:0000256" key="9">
    <source>
        <dbReference type="RuleBase" id="RU004166"/>
    </source>
</evidence>
<evidence type="ECO:0000256" key="6">
    <source>
        <dbReference type="PIRSR" id="PIRSR001109-1"/>
    </source>
</evidence>
<feature type="binding site" evidence="5 6">
    <location>
        <position position="244"/>
    </location>
    <ligand>
        <name>substrate</name>
    </ligand>
</feature>
<evidence type="ECO:0000256" key="5">
    <source>
        <dbReference type="HAMAP-Rule" id="MF_00563"/>
    </source>
</evidence>